<dbReference type="InterPro" id="IPR009899">
    <property type="entry name" value="ArdA"/>
</dbReference>
<dbReference type="InterPro" id="IPR041895">
    <property type="entry name" value="ArdA_dom1"/>
</dbReference>
<protein>
    <submittedName>
        <fullName evidence="2">Antirestriction protein</fullName>
    </submittedName>
</protein>
<dbReference type="AlphaFoldDB" id="A0A087D5P1"/>
<proteinExistence type="predicted"/>
<feature type="region of interest" description="Disordered" evidence="1">
    <location>
        <begin position="242"/>
        <end position="269"/>
    </location>
</feature>
<dbReference type="OrthoDB" id="944647at2"/>
<dbReference type="EMBL" id="JGZN01000020">
    <property type="protein sequence ID" value="KFI90841.1"/>
    <property type="molecule type" value="Genomic_DNA"/>
</dbReference>
<accession>A0A087D5P1</accession>
<evidence type="ECO:0000313" key="3">
    <source>
        <dbReference type="Proteomes" id="UP000029066"/>
    </source>
</evidence>
<evidence type="ECO:0000256" key="1">
    <source>
        <dbReference type="SAM" id="MobiDB-lite"/>
    </source>
</evidence>
<dbReference type="Pfam" id="PF07275">
    <property type="entry name" value="ArdA"/>
    <property type="match status" value="1"/>
</dbReference>
<dbReference type="RefSeq" id="WP_051917568.1">
    <property type="nucleotide sequence ID" value="NZ_JDUT01000018.1"/>
</dbReference>
<name>A0A087D5P1_9BIFI</name>
<gene>
    <name evidence="2" type="ORF">BISA_2213</name>
</gene>
<evidence type="ECO:0000313" key="2">
    <source>
        <dbReference type="EMBL" id="KFI90841.1"/>
    </source>
</evidence>
<reference evidence="2 3" key="1">
    <citation type="submission" date="2014-03" db="EMBL/GenBank/DDBJ databases">
        <title>Genomics of Bifidobacteria.</title>
        <authorList>
            <person name="Ventura M."/>
            <person name="Milani C."/>
            <person name="Lugli G.A."/>
        </authorList>
    </citation>
    <scope>NUCLEOTIDE SEQUENCE [LARGE SCALE GENOMIC DNA]</scope>
    <source>
        <strain evidence="2 3">DSM 23967</strain>
    </source>
</reference>
<dbReference type="Proteomes" id="UP000029066">
    <property type="component" value="Unassembled WGS sequence"/>
</dbReference>
<dbReference type="STRING" id="1437607.BISA_2213"/>
<organism evidence="2 3">
    <name type="scientific">Bifidobacterium saguini DSM 23967</name>
    <dbReference type="NCBI Taxonomy" id="1437607"/>
    <lineage>
        <taxon>Bacteria</taxon>
        <taxon>Bacillati</taxon>
        <taxon>Actinomycetota</taxon>
        <taxon>Actinomycetes</taxon>
        <taxon>Bifidobacteriales</taxon>
        <taxon>Bifidobacteriaceae</taxon>
        <taxon>Bifidobacterium</taxon>
    </lineage>
</organism>
<sequence>MSNRLEDHQMRVYVANLGKYNEGVLQGAWITLPMRDGELADVLKNKVGLTGRYEEYAIHDYEGGEGLLSYMPAPGEYTPLDDLNLMCKVFESRELDDPDVYEKVKNYIDGIGGVQYPIEIMNLAMESDDIDYHAYDTGYGPDNPKFFKSNEEKFGYSIIEAHSVMRDDRSVMVVDPMEDEDLAAVAAIENSNYSSFFDKARFGEEYKLETDATLTDDGYLFSGSIDTDRWSRDELKEEVEWMDRPRDSETCNPADPLNLAAGSAPSITR</sequence>
<dbReference type="Gene3D" id="3.10.20.480">
    <property type="entry name" value="Antirestriction protein ArdA, domain 1"/>
    <property type="match status" value="1"/>
</dbReference>
<comment type="caution">
    <text evidence="2">The sequence shown here is derived from an EMBL/GenBank/DDBJ whole genome shotgun (WGS) entry which is preliminary data.</text>
</comment>